<evidence type="ECO:0000313" key="2">
    <source>
        <dbReference type="EMBL" id="GEO07812.1"/>
    </source>
</evidence>
<name>A0A512B779_9BACT</name>
<keyword evidence="1" id="KW-0472">Membrane</keyword>
<proteinExistence type="predicted"/>
<dbReference type="AlphaFoldDB" id="A0A512B779"/>
<keyword evidence="3" id="KW-1185">Reference proteome</keyword>
<dbReference type="EMBL" id="BJYT01000001">
    <property type="protein sequence ID" value="GEO07812.1"/>
    <property type="molecule type" value="Genomic_DNA"/>
</dbReference>
<feature type="transmembrane region" description="Helical" evidence="1">
    <location>
        <begin position="21"/>
        <end position="37"/>
    </location>
</feature>
<organism evidence="2 3">
    <name type="scientific">Segetibacter aerophilus</name>
    <dbReference type="NCBI Taxonomy" id="670293"/>
    <lineage>
        <taxon>Bacteria</taxon>
        <taxon>Pseudomonadati</taxon>
        <taxon>Bacteroidota</taxon>
        <taxon>Chitinophagia</taxon>
        <taxon>Chitinophagales</taxon>
        <taxon>Chitinophagaceae</taxon>
        <taxon>Segetibacter</taxon>
    </lineage>
</organism>
<sequence>MSHNSKRNSQDKKTSVFTKSFLLVLVFINAIILKTAFVHNPKLYPVLFITLPLLVVTSLFRKQKKRVVLDQSKEVEWDTAAGGKPFTTIEA</sequence>
<dbReference type="Proteomes" id="UP000321513">
    <property type="component" value="Unassembled WGS sequence"/>
</dbReference>
<protein>
    <submittedName>
        <fullName evidence="2">Uncharacterized protein</fullName>
    </submittedName>
</protein>
<keyword evidence="1" id="KW-0812">Transmembrane</keyword>
<keyword evidence="1" id="KW-1133">Transmembrane helix</keyword>
<dbReference type="RefSeq" id="WP_147201771.1">
    <property type="nucleotide sequence ID" value="NZ_BJYT01000001.1"/>
</dbReference>
<gene>
    <name evidence="2" type="ORF">SAE01_03080</name>
</gene>
<evidence type="ECO:0000256" key="1">
    <source>
        <dbReference type="SAM" id="Phobius"/>
    </source>
</evidence>
<feature type="transmembrane region" description="Helical" evidence="1">
    <location>
        <begin position="43"/>
        <end position="60"/>
    </location>
</feature>
<evidence type="ECO:0000313" key="3">
    <source>
        <dbReference type="Proteomes" id="UP000321513"/>
    </source>
</evidence>
<comment type="caution">
    <text evidence="2">The sequence shown here is derived from an EMBL/GenBank/DDBJ whole genome shotgun (WGS) entry which is preliminary data.</text>
</comment>
<reference evidence="2 3" key="1">
    <citation type="submission" date="2019-07" db="EMBL/GenBank/DDBJ databases">
        <title>Whole genome shotgun sequence of Segetibacter aerophilus NBRC 106135.</title>
        <authorList>
            <person name="Hosoyama A."/>
            <person name="Uohara A."/>
            <person name="Ohji S."/>
            <person name="Ichikawa N."/>
        </authorList>
    </citation>
    <scope>NUCLEOTIDE SEQUENCE [LARGE SCALE GENOMIC DNA]</scope>
    <source>
        <strain evidence="2 3">NBRC 106135</strain>
    </source>
</reference>
<accession>A0A512B779</accession>